<name>A0A8T5GEP2_9ARCH</name>
<evidence type="ECO:0000313" key="3">
    <source>
        <dbReference type="Proteomes" id="UP000722459"/>
    </source>
</evidence>
<feature type="domain" description="DUF357" evidence="1">
    <location>
        <begin position="13"/>
        <end position="85"/>
    </location>
</feature>
<dbReference type="SUPFAM" id="SSF158372">
    <property type="entry name" value="AF1782-like"/>
    <property type="match status" value="1"/>
</dbReference>
<dbReference type="Proteomes" id="UP000722459">
    <property type="component" value="Unassembled WGS sequence"/>
</dbReference>
<accession>A0A8T5GEP2</accession>
<dbReference type="EMBL" id="JABJNZ010000034">
    <property type="protein sequence ID" value="MBT4870419.1"/>
    <property type="molecule type" value="Genomic_DNA"/>
</dbReference>
<comment type="caution">
    <text evidence="2">The sequence shown here is derived from an EMBL/GenBank/DDBJ whole genome shotgun (WGS) entry which is preliminary data.</text>
</comment>
<reference evidence="2" key="1">
    <citation type="journal article" date="2021" name="ISME J.">
        <title>Mercury methylation by metabolically versatile and cosmopolitan marine bacteria.</title>
        <authorList>
            <person name="Lin H."/>
            <person name="Ascher D.B."/>
            <person name="Myung Y."/>
            <person name="Lamborg C.H."/>
            <person name="Hallam S.J."/>
            <person name="Gionfriddo C.M."/>
            <person name="Holt K.E."/>
            <person name="Moreau J.W."/>
        </authorList>
    </citation>
    <scope>NUCLEOTIDE SEQUENCE</scope>
    <source>
        <strain evidence="2">SI075_bin30</strain>
    </source>
</reference>
<dbReference type="Pfam" id="PF04010">
    <property type="entry name" value="DUF357"/>
    <property type="match status" value="1"/>
</dbReference>
<proteinExistence type="predicted"/>
<dbReference type="Gene3D" id="1.20.1270.90">
    <property type="entry name" value="AF1782-like"/>
    <property type="match status" value="1"/>
</dbReference>
<evidence type="ECO:0000313" key="2">
    <source>
        <dbReference type="EMBL" id="MBT4870419.1"/>
    </source>
</evidence>
<evidence type="ECO:0000259" key="1">
    <source>
        <dbReference type="Pfam" id="PF04010"/>
    </source>
</evidence>
<dbReference type="InterPro" id="IPR023140">
    <property type="entry name" value="DUF357"/>
</dbReference>
<protein>
    <submittedName>
        <fullName evidence="2">DUF357 domain-containing protein</fullName>
    </submittedName>
</protein>
<sequence length="97" mass="11355">MVEDKELIKKVEKYESLTKRALDEIKKRDNLTEKEEKIAKDFLSMANNYYNDASYYQKKGDLLTALASFSYAHAWLDAGVRAYLFDATDDQLFTLRE</sequence>
<organism evidence="2 3">
    <name type="scientific">Candidatus Iainarchaeum sp</name>
    <dbReference type="NCBI Taxonomy" id="3101447"/>
    <lineage>
        <taxon>Archaea</taxon>
        <taxon>Candidatus Iainarchaeota</taxon>
        <taxon>Candidatus Iainarchaeia</taxon>
        <taxon>Candidatus Iainarchaeales</taxon>
        <taxon>Candidatus Iainarchaeaceae</taxon>
        <taxon>Candidatus Iainarchaeum</taxon>
    </lineage>
</organism>
<dbReference type="AlphaFoldDB" id="A0A8T5GEP2"/>
<gene>
    <name evidence="2" type="ORF">HON47_02505</name>
</gene>
<dbReference type="InterPro" id="IPR036809">
    <property type="entry name" value="AF1782-like_sf"/>
</dbReference>